<protein>
    <submittedName>
        <fullName evidence="2">Uncharacterized protein</fullName>
    </submittedName>
</protein>
<proteinExistence type="predicted"/>
<reference evidence="2 3" key="1">
    <citation type="journal article" date="2014" name="Genome Announc.">
        <title>Genome Sequence of the Microsporidian Species Nematocida sp1 Strain ERTm6 (ATCC PRA-372).</title>
        <authorList>
            <person name="Bakowski M.A."/>
            <person name="Priest M."/>
            <person name="Young S."/>
            <person name="Cuomo C.A."/>
            <person name="Troemel E.R."/>
        </authorList>
    </citation>
    <scope>NUCLEOTIDE SEQUENCE [LARGE SCALE GENOMIC DNA]</scope>
    <source>
        <strain evidence="2 3">ERTm6</strain>
    </source>
</reference>
<keyword evidence="1" id="KW-0732">Signal</keyword>
<evidence type="ECO:0000313" key="3">
    <source>
        <dbReference type="Proteomes" id="UP000054524"/>
    </source>
</evidence>
<dbReference type="AlphaFoldDB" id="A0A086J3I9"/>
<dbReference type="HOGENOM" id="CLU_009683_3_0_1"/>
<evidence type="ECO:0000256" key="1">
    <source>
        <dbReference type="SAM" id="SignalP"/>
    </source>
</evidence>
<keyword evidence="3" id="KW-1185">Reference proteome</keyword>
<comment type="caution">
    <text evidence="2">The sequence shown here is derived from an EMBL/GenBank/DDBJ whole genome shotgun (WGS) entry which is preliminary data.</text>
</comment>
<name>A0A086J3I9_NEMA1</name>
<dbReference type="RefSeq" id="XP_052905262.1">
    <property type="nucleotide sequence ID" value="XM_053048502.1"/>
</dbReference>
<dbReference type="EMBL" id="AKIJ01000002">
    <property type="protein sequence ID" value="KFG26707.1"/>
    <property type="molecule type" value="Genomic_DNA"/>
</dbReference>
<feature type="chain" id="PRO_5001807825" evidence="1">
    <location>
        <begin position="19"/>
        <end position="1013"/>
    </location>
</feature>
<evidence type="ECO:0000313" key="2">
    <source>
        <dbReference type="EMBL" id="KFG26707.1"/>
    </source>
</evidence>
<feature type="signal peptide" evidence="1">
    <location>
        <begin position="1"/>
        <end position="18"/>
    </location>
</feature>
<sequence length="1013" mass="117467">MNILCFLLILYQVSAALSFSNLSSLKDLLIKDDRLGYVKINPMGALSQYYTYLLHQSGCMHNKRFFSPEINIFYSLKGVKPRIGNIKHLYKRNYLDDKAHLPDANNEIECYLEDYHNTLIKMFPSTLHKLSINSPYSKGFTIFLLNIQDKKVVYHLLASLLLISEGVDIPLEFQSCSNYSELILYRSNRDKASAHFIIKMYPIVERSFSSTTYGKKTFRKSHAETIIRFFIKNRNNPLLHDKGPFSYPKTWEAFKTGMFMNSPKFLIQTYIYEFIKTPPEMAFLIKSVHTLLHEQMVYEEKQEADEIKRIITCKPKSHASFLKKPFSILFKTIKKTVHKTEPESKIDSENRTDSKPPIIMPLAHIVFKSLFVSYNSQFSLDKSISQVLSIIENIKRSSKTKFISFKIFENNPNILYPSTTYGNWDLEHIIMEGIKRPHQKPTLITMNTAILYLFECFMYHPENSEYVLTHLPRSASNALKKFFTNHPTPHATIKGKVLHEWNGVVSNLLEGMVEYTDENRTNLKPGLLNMFTAICVLSGMYPLVKHDLMRLREMAREKKNLKSIYSKVSRQMEDLFIKISGYGKNGSRSSEIYSESTPTVRPNLDIKVNFVGMDELIVQTDQTELFGDLTLSYIQDGLEESLELNIREDTMYVFYPNSKRNRMSSFTYELFTYIAKNLSSRRNMAELALANYIQYQLRVFNCEDDMLIKTLSHEARQITKGTHHGLERFFMIGPIYQYDYKKNIAICALMNDLKNTLFNNTPSIRMVSNIIGSIIPHTEALQKELLSILFYAANYENLYPNICISSQISKHYKLDEYTVIKLLDYLAHLESVEGILKCLSIYLNIGEYPIIHCLFHLLELAPLHVKQRMLACLTIGGKTIKYLNDLENIAKDARAKARAKAGVKCIPGEDVQNANLFWLIWMSIACHEAPVYAIVIKGCYDSVEFQNNKIDTGVDHYLQYSANSLYTLTHMKRHLCIQFIRKSNDKFLAIRKIFEDRIAKEKHLLEIRKKLLS</sequence>
<gene>
    <name evidence="2" type="ORF">NESG_00861</name>
</gene>
<dbReference type="Proteomes" id="UP000054524">
    <property type="component" value="Unassembled WGS sequence"/>
</dbReference>
<organism evidence="2 3">
    <name type="scientific">Nematocida ausubeli (strain ATCC PRA-371 / ERTm2)</name>
    <name type="common">Nematode killer fungus</name>
    <dbReference type="NCBI Taxonomy" id="1913371"/>
    <lineage>
        <taxon>Eukaryota</taxon>
        <taxon>Fungi</taxon>
        <taxon>Fungi incertae sedis</taxon>
        <taxon>Microsporidia</taxon>
        <taxon>Nematocida</taxon>
    </lineage>
</organism>
<dbReference type="GeneID" id="77675834"/>
<accession>A0A086J3I9</accession>